<comment type="caution">
    <text evidence="2">The sequence shown here is derived from an EMBL/GenBank/DDBJ whole genome shotgun (WGS) entry which is preliminary data.</text>
</comment>
<accession>A0A7J4IY70</accession>
<dbReference type="GO" id="GO:0003677">
    <property type="term" value="F:DNA binding"/>
    <property type="evidence" value="ECO:0007669"/>
    <property type="project" value="UniProtKB-KW"/>
</dbReference>
<dbReference type="Proteomes" id="UP000565078">
    <property type="component" value="Unassembled WGS sequence"/>
</dbReference>
<dbReference type="Pfam" id="PF04014">
    <property type="entry name" value="MazE_antitoxin"/>
    <property type="match status" value="1"/>
</dbReference>
<dbReference type="InterPro" id="IPR007159">
    <property type="entry name" value="SpoVT-AbrB_dom"/>
</dbReference>
<evidence type="ECO:0000313" key="3">
    <source>
        <dbReference type="Proteomes" id="UP000565078"/>
    </source>
</evidence>
<protein>
    <submittedName>
        <fullName evidence="2">AbrB/MazE/SpoVT family DNA-binding domain-containing protein</fullName>
    </submittedName>
</protein>
<evidence type="ECO:0000259" key="1">
    <source>
        <dbReference type="SMART" id="SM00966"/>
    </source>
</evidence>
<dbReference type="Gene3D" id="2.10.260.10">
    <property type="match status" value="1"/>
</dbReference>
<dbReference type="AlphaFoldDB" id="A0A7J4IY70"/>
<proteinExistence type="predicted"/>
<evidence type="ECO:0000313" key="2">
    <source>
        <dbReference type="EMBL" id="HIH10348.1"/>
    </source>
</evidence>
<name>A0A7J4IY70_9ARCH</name>
<feature type="domain" description="SpoVT-AbrB" evidence="1">
    <location>
        <begin position="8"/>
        <end position="46"/>
    </location>
</feature>
<gene>
    <name evidence="2" type="ORF">HA254_06825</name>
</gene>
<reference evidence="3" key="1">
    <citation type="journal article" date="2020" name="bioRxiv">
        <title>A rank-normalized archaeal taxonomy based on genome phylogeny resolves widespread incomplete and uneven classifications.</title>
        <authorList>
            <person name="Rinke C."/>
            <person name="Chuvochina M."/>
            <person name="Mussig A.J."/>
            <person name="Chaumeil P.-A."/>
            <person name="Waite D.W."/>
            <person name="Whitman W.B."/>
            <person name="Parks D.H."/>
            <person name="Hugenholtz P."/>
        </authorList>
    </citation>
    <scope>NUCLEOTIDE SEQUENCE [LARGE SCALE GENOMIC DNA]</scope>
</reference>
<dbReference type="SMART" id="SM00966">
    <property type="entry name" value="SpoVT_AbrB"/>
    <property type="match status" value="1"/>
</dbReference>
<dbReference type="EMBL" id="DUGC01000109">
    <property type="protein sequence ID" value="HIH10348.1"/>
    <property type="molecule type" value="Genomic_DNA"/>
</dbReference>
<dbReference type="InterPro" id="IPR037914">
    <property type="entry name" value="SpoVT-AbrB_sf"/>
</dbReference>
<organism evidence="2 3">
    <name type="scientific">Candidatus Iainarchaeum sp</name>
    <dbReference type="NCBI Taxonomy" id="3101447"/>
    <lineage>
        <taxon>Archaea</taxon>
        <taxon>Candidatus Iainarchaeota</taxon>
        <taxon>Candidatus Iainarchaeia</taxon>
        <taxon>Candidatus Iainarchaeales</taxon>
        <taxon>Candidatus Iainarchaeaceae</taxon>
        <taxon>Candidatus Iainarchaeum</taxon>
    </lineage>
</organism>
<sequence>MAVTVTTKKWGNSVGLVIPKEVVERQGIKPEQKVEIEVRPVRHPFAKFFGSLKTGRPVQEIKDELRKELWGKEL</sequence>
<dbReference type="SUPFAM" id="SSF89447">
    <property type="entry name" value="AbrB/MazE/MraZ-like"/>
    <property type="match status" value="1"/>
</dbReference>
<keyword evidence="2" id="KW-0238">DNA-binding</keyword>